<dbReference type="RefSeq" id="WP_107976143.1">
    <property type="nucleotide sequence ID" value="NZ_BMEZ01000013.1"/>
</dbReference>
<keyword evidence="2" id="KW-1185">Reference proteome</keyword>
<evidence type="ECO:0000313" key="1">
    <source>
        <dbReference type="EMBL" id="PTX47748.1"/>
    </source>
</evidence>
<gene>
    <name evidence="1" type="ORF">C8N44_11177</name>
</gene>
<accession>A0A2T6AVA6</accession>
<proteinExistence type="predicted"/>
<evidence type="ECO:0008006" key="3">
    <source>
        <dbReference type="Google" id="ProtNLM"/>
    </source>
</evidence>
<dbReference type="EMBL" id="QBKN01000011">
    <property type="protein sequence ID" value="PTX47748.1"/>
    <property type="molecule type" value="Genomic_DNA"/>
</dbReference>
<dbReference type="OrthoDB" id="7210707at2"/>
<dbReference type="AlphaFoldDB" id="A0A2T6AVA6"/>
<reference evidence="1 2" key="1">
    <citation type="submission" date="2018-04" db="EMBL/GenBank/DDBJ databases">
        <title>Genomic Encyclopedia of Archaeal and Bacterial Type Strains, Phase II (KMG-II): from individual species to whole genera.</title>
        <authorList>
            <person name="Goeker M."/>
        </authorList>
    </citation>
    <scope>NUCLEOTIDE SEQUENCE [LARGE SCALE GENOMIC DNA]</scope>
    <source>
        <strain evidence="1 2">DSM 29329</strain>
    </source>
</reference>
<protein>
    <recommendedName>
        <fullName evidence="3">SatD family (SatD)</fullName>
    </recommendedName>
</protein>
<comment type="caution">
    <text evidence="1">The sequence shown here is derived from an EMBL/GenBank/DDBJ whole genome shotgun (WGS) entry which is preliminary data.</text>
</comment>
<evidence type="ECO:0000313" key="2">
    <source>
        <dbReference type="Proteomes" id="UP000244069"/>
    </source>
</evidence>
<name>A0A2T6AVA6_9RHOB</name>
<dbReference type="Proteomes" id="UP000244069">
    <property type="component" value="Unassembled WGS sequence"/>
</dbReference>
<organism evidence="1 2">
    <name type="scientific">Allosediminivita pacifica</name>
    <dbReference type="NCBI Taxonomy" id="1267769"/>
    <lineage>
        <taxon>Bacteria</taxon>
        <taxon>Pseudomonadati</taxon>
        <taxon>Pseudomonadota</taxon>
        <taxon>Alphaproteobacteria</taxon>
        <taxon>Rhodobacterales</taxon>
        <taxon>Paracoccaceae</taxon>
        <taxon>Allosediminivita</taxon>
    </lineage>
</organism>
<sequence length="201" mass="20861">MHAVLTGDIVDSSALTGTEIDTTLGAIRDALSDMPPWTGATGFAPRAGDAWQVVLTDARHSLRAALLIRASLRRLDGDRTTRIAMATGDGALPKSAFDNPNEAHGPAFTASGRLLETLSDPIHMAHASGGAQNATWILADRIAAGWTQAQARALCEMLPPDPGPRSAAASRLGISRQAVDQALHAAGFPALEAALTALEAE</sequence>